<comment type="caution">
    <text evidence="1">The sequence shown here is derived from an EMBL/GenBank/DDBJ whole genome shotgun (WGS) entry which is preliminary data.</text>
</comment>
<reference evidence="1" key="1">
    <citation type="submission" date="2023-11" db="EMBL/GenBank/DDBJ databases">
        <title>Gracilibacillus pellucida a moderately halophilic bacterium isolated from saline soil in Xinjiang province.</title>
        <authorList>
            <person name="Zhang Z."/>
            <person name="Tan F."/>
            <person name="Wang Y."/>
            <person name="Xia M."/>
        </authorList>
    </citation>
    <scope>NUCLEOTIDE SEQUENCE</scope>
    <source>
        <strain evidence="1">S3-1-1</strain>
    </source>
</reference>
<dbReference type="Proteomes" id="UP001277972">
    <property type="component" value="Unassembled WGS sequence"/>
</dbReference>
<gene>
    <name evidence="1" type="primary">spoIIM</name>
    <name evidence="1" type="ORF">SH601_08690</name>
</gene>
<accession>A0ACC6M529</accession>
<sequence>MNELKLSNRKPLFSHFSKYHTIYIFTVILFITGIIFGAVIVNSMTFVQKQDLFFYLDRFFSGYLQEDNISKQALFTNAIFYHIQFLALLFFLGLAVIGLPIIWVLLFVKGVAIGFTVGFFVNQLGFNGLLFSFTSIAPQNLIIIPIYIIASSMAMVFSLTLLQSIFSKRYKQPILQIFYRYTLVFICLMAVMSLAAVLESVVSFETMKILSRNIIN</sequence>
<proteinExistence type="predicted"/>
<evidence type="ECO:0000313" key="2">
    <source>
        <dbReference type="Proteomes" id="UP001277972"/>
    </source>
</evidence>
<dbReference type="EMBL" id="JAWZSR010000004">
    <property type="protein sequence ID" value="MDX8046064.1"/>
    <property type="molecule type" value="Genomic_DNA"/>
</dbReference>
<evidence type="ECO:0000313" key="1">
    <source>
        <dbReference type="EMBL" id="MDX8046064.1"/>
    </source>
</evidence>
<name>A0ACC6M529_9BACI</name>
<organism evidence="1 2">
    <name type="scientific">Gracilibacillus pellucidus</name>
    <dbReference type="NCBI Taxonomy" id="3095368"/>
    <lineage>
        <taxon>Bacteria</taxon>
        <taxon>Bacillati</taxon>
        <taxon>Bacillota</taxon>
        <taxon>Bacilli</taxon>
        <taxon>Bacillales</taxon>
        <taxon>Bacillaceae</taxon>
        <taxon>Gracilibacillus</taxon>
    </lineage>
</organism>
<protein>
    <submittedName>
        <fullName evidence="1">Stage II sporulation protein M</fullName>
    </submittedName>
</protein>
<keyword evidence="2" id="KW-1185">Reference proteome</keyword>